<evidence type="ECO:0000313" key="2">
    <source>
        <dbReference type="EMBL" id="CAE6433985.1"/>
    </source>
</evidence>
<protein>
    <recommendedName>
        <fullName evidence="1">BTB domain-containing protein</fullName>
    </recommendedName>
</protein>
<dbReference type="SMART" id="SM00225">
    <property type="entry name" value="BTB"/>
    <property type="match status" value="1"/>
</dbReference>
<organism evidence="2 3">
    <name type="scientific">Rhizoctonia solani</name>
    <dbReference type="NCBI Taxonomy" id="456999"/>
    <lineage>
        <taxon>Eukaryota</taxon>
        <taxon>Fungi</taxon>
        <taxon>Dikarya</taxon>
        <taxon>Basidiomycota</taxon>
        <taxon>Agaricomycotina</taxon>
        <taxon>Agaricomycetes</taxon>
        <taxon>Cantharellales</taxon>
        <taxon>Ceratobasidiaceae</taxon>
        <taxon>Rhizoctonia</taxon>
    </lineage>
</organism>
<dbReference type="PROSITE" id="PS50097">
    <property type="entry name" value="BTB"/>
    <property type="match status" value="1"/>
</dbReference>
<gene>
    <name evidence="2" type="ORF">RDB_LOCUS112847</name>
</gene>
<comment type="caution">
    <text evidence="2">The sequence shown here is derived from an EMBL/GenBank/DDBJ whole genome shotgun (WGS) entry which is preliminary data.</text>
</comment>
<dbReference type="SUPFAM" id="SSF54695">
    <property type="entry name" value="POZ domain"/>
    <property type="match status" value="1"/>
</dbReference>
<dbReference type="CDD" id="cd18186">
    <property type="entry name" value="BTB_POZ_ZBTB_KLHL-like"/>
    <property type="match status" value="1"/>
</dbReference>
<reference evidence="2" key="1">
    <citation type="submission" date="2021-01" db="EMBL/GenBank/DDBJ databases">
        <authorList>
            <person name="Kaushik A."/>
        </authorList>
    </citation>
    <scope>NUCLEOTIDE SEQUENCE</scope>
    <source>
        <strain evidence="2">AG1-1C</strain>
    </source>
</reference>
<name>A0A8H3AQY3_9AGAM</name>
<accession>A0A8H3AQY3</accession>
<dbReference type="Pfam" id="PF00651">
    <property type="entry name" value="BTB"/>
    <property type="match status" value="1"/>
</dbReference>
<feature type="domain" description="BTB" evidence="1">
    <location>
        <begin position="13"/>
        <end position="69"/>
    </location>
</feature>
<proteinExistence type="predicted"/>
<evidence type="ECO:0000259" key="1">
    <source>
        <dbReference type="PROSITE" id="PS50097"/>
    </source>
</evidence>
<dbReference type="Proteomes" id="UP000663846">
    <property type="component" value="Unassembled WGS sequence"/>
</dbReference>
<dbReference type="AlphaFoldDB" id="A0A8H3AQY3"/>
<evidence type="ECO:0000313" key="3">
    <source>
        <dbReference type="Proteomes" id="UP000663846"/>
    </source>
</evidence>
<dbReference type="Gene3D" id="3.30.710.10">
    <property type="entry name" value="Potassium Channel Kv1.1, Chain A"/>
    <property type="match status" value="1"/>
</dbReference>
<dbReference type="EMBL" id="CAJMWS010000329">
    <property type="protein sequence ID" value="CAE6433985.1"/>
    <property type="molecule type" value="Genomic_DNA"/>
</dbReference>
<sequence length="303" mass="33728">MTSRFAFQPPVGGDVVLKSFEGTIFNAHSVILGLASTVFAGMFSGASAADTIELAEDAETISLMLAFIYPVTPPAITTVDQLEKVMICSQKYDIAKMIDLVEKSILPESELIDSDPIRLFRASIKHGFPTLRVLAAQAVSPKHCDVLTPSGIIKIARCFPEASSAIGLIGAQMVRSHMLPRVVSLAVQHPRSNQAHRSSSDNYILYMACRSCWDKSCRPDGRYTPDWVWGWTTTIERRLANDLTHKCEDLFSIICFTDSPRWMGCSDCVSQTLTKRSMFEEWAQGVKKKIEKELKVLDVLYKL</sequence>
<dbReference type="InterPro" id="IPR000210">
    <property type="entry name" value="BTB/POZ_dom"/>
</dbReference>
<dbReference type="InterPro" id="IPR011333">
    <property type="entry name" value="SKP1/BTB/POZ_sf"/>
</dbReference>